<protein>
    <submittedName>
        <fullName evidence="1">Capsule assembly Wzi family protein</fullName>
    </submittedName>
</protein>
<dbReference type="InterPro" id="IPR038636">
    <property type="entry name" value="Wzi_sf"/>
</dbReference>
<dbReference type="Gene3D" id="2.40.160.130">
    <property type="entry name" value="Capsule assembly protein Wzi"/>
    <property type="match status" value="1"/>
</dbReference>
<gene>
    <name evidence="1" type="ORF">ACFQ1G_02905</name>
</gene>
<reference evidence="2" key="1">
    <citation type="journal article" date="2019" name="Int. J. Syst. Evol. Microbiol.">
        <title>The Global Catalogue of Microorganisms (GCM) 10K type strain sequencing project: providing services to taxonomists for standard genome sequencing and annotation.</title>
        <authorList>
            <consortium name="The Broad Institute Genomics Platform"/>
            <consortium name="The Broad Institute Genome Sequencing Center for Infectious Disease"/>
            <person name="Wu L."/>
            <person name="Ma J."/>
        </authorList>
    </citation>
    <scope>NUCLEOTIDE SEQUENCE [LARGE SCALE GENOMIC DNA]</scope>
    <source>
        <strain evidence="2">CCUG 60898</strain>
    </source>
</reference>
<accession>A0ABW3ICZ5</accession>
<organism evidence="1 2">
    <name type="scientific">Salinimicrobium gaetbulicola</name>
    <dbReference type="NCBI Taxonomy" id="999702"/>
    <lineage>
        <taxon>Bacteria</taxon>
        <taxon>Pseudomonadati</taxon>
        <taxon>Bacteroidota</taxon>
        <taxon>Flavobacteriia</taxon>
        <taxon>Flavobacteriales</taxon>
        <taxon>Flavobacteriaceae</taxon>
        <taxon>Salinimicrobium</taxon>
    </lineage>
</organism>
<dbReference type="Proteomes" id="UP001597100">
    <property type="component" value="Unassembled WGS sequence"/>
</dbReference>
<evidence type="ECO:0000313" key="1">
    <source>
        <dbReference type="EMBL" id="MFD0975730.1"/>
    </source>
</evidence>
<proteinExistence type="predicted"/>
<dbReference type="EMBL" id="JBHTJP010000032">
    <property type="protein sequence ID" value="MFD0975730.1"/>
    <property type="molecule type" value="Genomic_DNA"/>
</dbReference>
<sequence length="430" mass="49595">MHAQNMEYSADISVQGVHFSEESSPFWLYSNQRGRVDQTTHLSGWINTIAKYSINSNKSFTGGIGGFYQDGYDDKFQLDEYFLNFENEKISVFIGKMQREELYSGLSATNENILWSLNTGPMPGVGFKIKRPIVLWKEGGLGFKASWEEYLLDEERYVENVKVHHKSFYLVFNKIRNWELIVGLQHFAQWGGSSPDYGQLPQTFHDYLNVFVGKEGRDDVQGQEANALGNHLGSYEVYLNTSFSHYDVKLIYNTLFEDNSGRVLGNTPDGRYGVYIEDQDDDFKMVEAFMYEFYYTRDQSKNTPTGDGKDNYFNNNLYRSGWTYQKKILGAPFFMLDEDRFRIEHNSIRVHHIGLKGTLAYMYPYKFLLSFRENYGAKGGTDKPQEQIISTFLNTKLLEDVVDVDLLVGVDIDLNETSNLGVGLRVSKQF</sequence>
<evidence type="ECO:0000313" key="2">
    <source>
        <dbReference type="Proteomes" id="UP001597100"/>
    </source>
</evidence>
<name>A0ABW3ICZ5_9FLAO</name>
<comment type="caution">
    <text evidence="1">The sequence shown here is derived from an EMBL/GenBank/DDBJ whole genome shotgun (WGS) entry which is preliminary data.</text>
</comment>
<keyword evidence="2" id="KW-1185">Reference proteome</keyword>